<gene>
    <name evidence="5" type="ORF">SAMN04488071_0216</name>
</gene>
<feature type="domain" description="Transposase IS66 zinc-finger binding" evidence="2">
    <location>
        <begin position="127"/>
        <end position="169"/>
    </location>
</feature>
<dbReference type="Proteomes" id="UP000183685">
    <property type="component" value="Unassembled WGS sequence"/>
</dbReference>
<reference evidence="5 6" key="1">
    <citation type="submission" date="2016-10" db="EMBL/GenBank/DDBJ databases">
        <authorList>
            <person name="de Groot N.N."/>
        </authorList>
    </citation>
    <scope>NUCLEOTIDE SEQUENCE [LARGE SCALE GENOMIC DNA]</scope>
    <source>
        <strain evidence="5 6">CGMCC 1.9109</strain>
    </source>
</reference>
<dbReference type="Pfam" id="PF03050">
    <property type="entry name" value="DDE_Tnp_IS66"/>
    <property type="match status" value="1"/>
</dbReference>
<dbReference type="InterPro" id="IPR024463">
    <property type="entry name" value="Transposase_TnpC_homeodom"/>
</dbReference>
<dbReference type="InterPro" id="IPR004291">
    <property type="entry name" value="Transposase_IS66_central"/>
</dbReference>
<dbReference type="InterPro" id="IPR052344">
    <property type="entry name" value="Transposase-related"/>
</dbReference>
<organism evidence="5 6">
    <name type="scientific">Kordiimonas lacus</name>
    <dbReference type="NCBI Taxonomy" id="637679"/>
    <lineage>
        <taxon>Bacteria</taxon>
        <taxon>Pseudomonadati</taxon>
        <taxon>Pseudomonadota</taxon>
        <taxon>Alphaproteobacteria</taxon>
        <taxon>Kordiimonadales</taxon>
        <taxon>Kordiimonadaceae</taxon>
        <taxon>Kordiimonas</taxon>
    </lineage>
</organism>
<feature type="domain" description="Transposase TnpC homeodomain" evidence="3">
    <location>
        <begin position="48"/>
        <end position="119"/>
    </location>
</feature>
<evidence type="ECO:0000259" key="2">
    <source>
        <dbReference type="Pfam" id="PF13005"/>
    </source>
</evidence>
<evidence type="ECO:0000313" key="5">
    <source>
        <dbReference type="EMBL" id="SDD27687.1"/>
    </source>
</evidence>
<proteinExistence type="predicted"/>
<name>A0A1G6TGY3_9PROT</name>
<dbReference type="PANTHER" id="PTHR33678:SF1">
    <property type="entry name" value="BLL1576 PROTEIN"/>
    <property type="match status" value="1"/>
</dbReference>
<dbReference type="STRING" id="637679.GCA_001550055_00673"/>
<dbReference type="AlphaFoldDB" id="A0A1G6TGY3"/>
<feature type="domain" description="Transposase IS66 C-terminal" evidence="4">
    <location>
        <begin position="479"/>
        <end position="517"/>
    </location>
</feature>
<dbReference type="Pfam" id="PF13817">
    <property type="entry name" value="DDE_Tnp_IS66_C"/>
    <property type="match status" value="1"/>
</dbReference>
<dbReference type="PANTHER" id="PTHR33678">
    <property type="entry name" value="BLL1576 PROTEIN"/>
    <property type="match status" value="1"/>
</dbReference>
<evidence type="ECO:0000259" key="4">
    <source>
        <dbReference type="Pfam" id="PF13817"/>
    </source>
</evidence>
<dbReference type="InterPro" id="IPR024474">
    <property type="entry name" value="Znf_dom_IS66"/>
</dbReference>
<dbReference type="Pfam" id="PF13005">
    <property type="entry name" value="zf-IS66"/>
    <property type="match status" value="1"/>
</dbReference>
<dbReference type="NCBIfam" id="NF033517">
    <property type="entry name" value="transpos_IS66"/>
    <property type="match status" value="1"/>
</dbReference>
<dbReference type="Pfam" id="PF13007">
    <property type="entry name" value="LZ_Tnp_IS66"/>
    <property type="match status" value="1"/>
</dbReference>
<evidence type="ECO:0000259" key="3">
    <source>
        <dbReference type="Pfam" id="PF13007"/>
    </source>
</evidence>
<dbReference type="EMBL" id="FNAK01000001">
    <property type="protein sequence ID" value="SDD27687.1"/>
    <property type="molecule type" value="Genomic_DNA"/>
</dbReference>
<sequence>MFKETDLPDDTEALKAMIIAQAAELAAKEAVIIQKEGAISAKEDCITRLEALVKAFRAAMFGRRSEKLNPDQYDLALEDIEVGIVATGAEDKTAAQAVEKVRQPKSERASLPQHLPRIDEVIEPESTLCACGCHMHAIGEDVSERLDIIPAQFRVIVTRRPRYACRTCEDGIVQAPAPGRLIPGGLPTEATVAQVLISKYADHLPLYRQSQIYARQGIKLDRSTLAGWVGRAAFELRPVYDCLLNQLKRSSKLFMDETPVPVLDPGRRKTKTGYLWALARDDRPWNGEGPPGVAFAYAPGRSGQHGEDMLSGFRGTLQVDGYAGYNRLARRAEAPLNLAYCWAHARRKLMDVAKNNVAPIAEEGLKRIAALYRIEADIRGQSADVRLAVRQERAAPLMDAFKIWLDQSQARVLGKSPLGQALGYITKHWDGLSLYLTDGRVEIDNNTVERTIRPIALNRKNALFAGHDVGAQNWAVIASLIETCKLNAVDPQAWLTQTFSAIVTGHRQANIEGLLPWNRKVATTEGAP</sequence>
<accession>A0A1G6TGY3</accession>
<evidence type="ECO:0000259" key="1">
    <source>
        <dbReference type="Pfam" id="PF03050"/>
    </source>
</evidence>
<evidence type="ECO:0000313" key="6">
    <source>
        <dbReference type="Proteomes" id="UP000183685"/>
    </source>
</evidence>
<dbReference type="OrthoDB" id="9800877at2"/>
<keyword evidence="6" id="KW-1185">Reference proteome</keyword>
<protein>
    <submittedName>
        <fullName evidence="5">Transposase</fullName>
    </submittedName>
</protein>
<feature type="domain" description="Transposase IS66 central" evidence="1">
    <location>
        <begin position="185"/>
        <end position="472"/>
    </location>
</feature>
<dbReference type="RefSeq" id="WP_068308830.1">
    <property type="nucleotide sequence ID" value="NZ_FNAK01000001.1"/>
</dbReference>
<dbReference type="InterPro" id="IPR039552">
    <property type="entry name" value="IS66_C"/>
</dbReference>